<gene>
    <name evidence="2" type="ORF">N1496_03160</name>
</gene>
<dbReference type="Pfam" id="PF00571">
    <property type="entry name" value="CBS"/>
    <property type="match status" value="2"/>
</dbReference>
<organism evidence="2 3">
    <name type="scientific">Streptococcus didelphis</name>
    <dbReference type="NCBI Taxonomy" id="102886"/>
    <lineage>
        <taxon>Bacteria</taxon>
        <taxon>Bacillati</taxon>
        <taxon>Bacillota</taxon>
        <taxon>Bacilli</taxon>
        <taxon>Lactobacillales</taxon>
        <taxon>Streptococcaceae</taxon>
        <taxon>Streptococcus</taxon>
    </lineage>
</organism>
<feature type="domain" description="CBS" evidence="1">
    <location>
        <begin position="23"/>
        <end position="71"/>
    </location>
</feature>
<evidence type="ECO:0000313" key="3">
    <source>
        <dbReference type="Proteomes" id="UP001238096"/>
    </source>
</evidence>
<dbReference type="RefSeq" id="WP_306675932.1">
    <property type="nucleotide sequence ID" value="NZ_CP110509.1"/>
</dbReference>
<dbReference type="Gene3D" id="3.10.580.10">
    <property type="entry name" value="CBS-domain"/>
    <property type="match status" value="1"/>
</dbReference>
<dbReference type="InterPro" id="IPR000644">
    <property type="entry name" value="CBS_dom"/>
</dbReference>
<feature type="domain" description="CBS" evidence="1">
    <location>
        <begin position="92"/>
        <end position="138"/>
    </location>
</feature>
<accession>A0ABY9LIA6</accession>
<evidence type="ECO:0000313" key="2">
    <source>
        <dbReference type="EMBL" id="WMB28564.1"/>
    </source>
</evidence>
<sequence>MIAKEFETFILQHLDSYLIPAADLAIFIDTHNSDHVMLLLVSNGFSRVPVITKDKVFKGTISISDILAYKDKHGLTDWEMRLTDIGKMVNTKIAAISHRVNLTVIMHKLVEFPFLPVVDDKNHFIGIITRKSILKALNSLLHDFTDDYMIIKKINDDK</sequence>
<keyword evidence="3" id="KW-1185">Reference proteome</keyword>
<evidence type="ECO:0000259" key="1">
    <source>
        <dbReference type="SMART" id="SM00116"/>
    </source>
</evidence>
<dbReference type="SMART" id="SM00116">
    <property type="entry name" value="CBS"/>
    <property type="match status" value="2"/>
</dbReference>
<name>A0ABY9LIA6_9STRE</name>
<dbReference type="NCBIfam" id="NF041630">
    <property type="entry name" value="CBS_CbpB"/>
    <property type="match status" value="1"/>
</dbReference>
<dbReference type="SUPFAM" id="SSF54631">
    <property type="entry name" value="CBS-domain pair"/>
    <property type="match status" value="1"/>
</dbReference>
<dbReference type="InterPro" id="IPR046342">
    <property type="entry name" value="CBS_dom_sf"/>
</dbReference>
<dbReference type="EMBL" id="CP110509">
    <property type="protein sequence ID" value="WMB28564.1"/>
    <property type="molecule type" value="Genomic_DNA"/>
</dbReference>
<proteinExistence type="predicted"/>
<dbReference type="Proteomes" id="UP001238096">
    <property type="component" value="Chromosome"/>
</dbReference>
<dbReference type="InterPro" id="IPR048125">
    <property type="entry name" value="CBS_CbpB"/>
</dbReference>
<reference evidence="3" key="1">
    <citation type="submission" date="2022-10" db="EMBL/GenBank/DDBJ databases">
        <title>Streptococcus didelphis as causative of fatal infections in opossums (Didelphis albiventris).</title>
        <authorList>
            <person name="Breyer G.M."/>
            <person name="Da Silva M.E.R.J."/>
            <person name="Siqueira F.M."/>
        </authorList>
    </citation>
    <scope>NUCLEOTIDE SEQUENCE [LARGE SCALE GENOMIC DNA]</scope>
    <source>
        <strain evidence="3">LBVP101/21</strain>
    </source>
</reference>
<protein>
    <submittedName>
        <fullName evidence="2">CBS domain-containing protein</fullName>
    </submittedName>
</protein>